<sequence>MRQNPINTTATHPPDSDGHFGNNKRQTVSIHPRMPPGCIFSKGTRKGGTTNDVH</sequence>
<protein>
    <submittedName>
        <fullName evidence="2">Uncharacterized protein</fullName>
    </submittedName>
</protein>
<reference evidence="2" key="1">
    <citation type="journal article" date="2023" name="Mol. Biol. Evol.">
        <title>Third-Generation Sequencing Reveals the Adaptive Role of the Epigenome in Three Deep-Sea Polychaetes.</title>
        <authorList>
            <person name="Perez M."/>
            <person name="Aroh O."/>
            <person name="Sun Y."/>
            <person name="Lan Y."/>
            <person name="Juniper S.K."/>
            <person name="Young C.R."/>
            <person name="Angers B."/>
            <person name="Qian P.Y."/>
        </authorList>
    </citation>
    <scope>NUCLEOTIDE SEQUENCE</scope>
    <source>
        <strain evidence="2">P08H-3</strain>
    </source>
</reference>
<gene>
    <name evidence="2" type="ORF">LSH36_692g02012</name>
</gene>
<evidence type="ECO:0000313" key="3">
    <source>
        <dbReference type="Proteomes" id="UP001208570"/>
    </source>
</evidence>
<dbReference type="Proteomes" id="UP001208570">
    <property type="component" value="Unassembled WGS sequence"/>
</dbReference>
<evidence type="ECO:0000256" key="1">
    <source>
        <dbReference type="SAM" id="MobiDB-lite"/>
    </source>
</evidence>
<keyword evidence="3" id="KW-1185">Reference proteome</keyword>
<dbReference type="AlphaFoldDB" id="A0AAD9MW68"/>
<proteinExistence type="predicted"/>
<organism evidence="2 3">
    <name type="scientific">Paralvinella palmiformis</name>
    <dbReference type="NCBI Taxonomy" id="53620"/>
    <lineage>
        <taxon>Eukaryota</taxon>
        <taxon>Metazoa</taxon>
        <taxon>Spiralia</taxon>
        <taxon>Lophotrochozoa</taxon>
        <taxon>Annelida</taxon>
        <taxon>Polychaeta</taxon>
        <taxon>Sedentaria</taxon>
        <taxon>Canalipalpata</taxon>
        <taxon>Terebellida</taxon>
        <taxon>Terebelliformia</taxon>
        <taxon>Alvinellidae</taxon>
        <taxon>Paralvinella</taxon>
    </lineage>
</organism>
<feature type="region of interest" description="Disordered" evidence="1">
    <location>
        <begin position="1"/>
        <end position="54"/>
    </location>
</feature>
<accession>A0AAD9MW68</accession>
<evidence type="ECO:0000313" key="2">
    <source>
        <dbReference type="EMBL" id="KAK2145254.1"/>
    </source>
</evidence>
<name>A0AAD9MW68_9ANNE</name>
<dbReference type="EMBL" id="JAODUP010000692">
    <property type="protein sequence ID" value="KAK2145254.1"/>
    <property type="molecule type" value="Genomic_DNA"/>
</dbReference>
<comment type="caution">
    <text evidence="2">The sequence shown here is derived from an EMBL/GenBank/DDBJ whole genome shotgun (WGS) entry which is preliminary data.</text>
</comment>
<feature type="compositionally biased region" description="Polar residues" evidence="1">
    <location>
        <begin position="1"/>
        <end position="11"/>
    </location>
</feature>